<sequence>MIGFGTLILAMSIIMSGMMFSPNNASAFWWPWGEHHAHAQGNNDDDDDESTVTVTIQKYIDGELATSESADGNAFPMTASWDDPDGIGEGSGAYSLSTATTPDYQAVTSEMEVGADYSTSEVLDGDIVAAICDDDTPYVLVGYSVGTTSAAAAAATVSTTTPSFTNLTSDQYVIVWNETCDDDDTDTATTSGSISGQVTGGASDEDPGELEVTSIEALKTTAVANGQFADGWRYLFNITVPTDETDLAMKFADWTQSGNDHILPVAGNMRISSDQASDSNLVVTLSAADTYSTPELTMTGDLNEDEEGLQVQVLVEVAVPSGTYNGTYSTNYGVRTLP</sequence>
<gene>
    <name evidence="2" type="ORF">A3G90_02460</name>
</gene>
<accession>A0A1F6FGC7</accession>
<evidence type="ECO:0000256" key="1">
    <source>
        <dbReference type="SAM" id="MobiDB-lite"/>
    </source>
</evidence>
<evidence type="ECO:0000313" key="2">
    <source>
        <dbReference type="EMBL" id="OGG84910.1"/>
    </source>
</evidence>
<dbReference type="EMBL" id="MFMM01000001">
    <property type="protein sequence ID" value="OGG84910.1"/>
    <property type="molecule type" value="Genomic_DNA"/>
</dbReference>
<dbReference type="STRING" id="1798525.A3G90_02460"/>
<proteinExistence type="predicted"/>
<protein>
    <submittedName>
        <fullName evidence="2">Uncharacterized protein</fullName>
    </submittedName>
</protein>
<evidence type="ECO:0000313" key="3">
    <source>
        <dbReference type="Proteomes" id="UP000177325"/>
    </source>
</evidence>
<reference evidence="2 3" key="1">
    <citation type="journal article" date="2016" name="Nat. Commun.">
        <title>Thousands of microbial genomes shed light on interconnected biogeochemical processes in an aquifer system.</title>
        <authorList>
            <person name="Anantharaman K."/>
            <person name="Brown C.T."/>
            <person name="Hug L.A."/>
            <person name="Sharon I."/>
            <person name="Castelle C.J."/>
            <person name="Probst A.J."/>
            <person name="Thomas B.C."/>
            <person name="Singh A."/>
            <person name="Wilkins M.J."/>
            <person name="Karaoz U."/>
            <person name="Brodie E.L."/>
            <person name="Williams K.H."/>
            <person name="Hubbard S.S."/>
            <person name="Banfield J.F."/>
        </authorList>
    </citation>
    <scope>NUCLEOTIDE SEQUENCE [LARGE SCALE GENOMIC DNA]</scope>
</reference>
<dbReference type="Proteomes" id="UP000177325">
    <property type="component" value="Unassembled WGS sequence"/>
</dbReference>
<organism evidence="2 3">
    <name type="scientific">Candidatus Kaiserbacteria bacterium RIFCSPLOWO2_12_FULL_45_26</name>
    <dbReference type="NCBI Taxonomy" id="1798525"/>
    <lineage>
        <taxon>Bacteria</taxon>
        <taxon>Candidatus Kaiseribacteriota</taxon>
    </lineage>
</organism>
<dbReference type="AlphaFoldDB" id="A0A1F6FGC7"/>
<name>A0A1F6FGC7_9BACT</name>
<feature type="region of interest" description="Disordered" evidence="1">
    <location>
        <begin position="184"/>
        <end position="207"/>
    </location>
</feature>
<comment type="caution">
    <text evidence="2">The sequence shown here is derived from an EMBL/GenBank/DDBJ whole genome shotgun (WGS) entry which is preliminary data.</text>
</comment>